<proteinExistence type="predicted"/>
<protein>
    <submittedName>
        <fullName evidence="3">Penicillin-binding protein 2</fullName>
    </submittedName>
</protein>
<dbReference type="SUPFAM" id="SSF56601">
    <property type="entry name" value="beta-lactamase/transpeptidase-like"/>
    <property type="match status" value="1"/>
</dbReference>
<gene>
    <name evidence="3" type="ORF">M6D93_01195</name>
</gene>
<dbReference type="Pfam" id="PF21922">
    <property type="entry name" value="PBP_dimer_2"/>
    <property type="match status" value="1"/>
</dbReference>
<keyword evidence="4" id="KW-1185">Reference proteome</keyword>
<dbReference type="Pfam" id="PF00905">
    <property type="entry name" value="Transpeptidase"/>
    <property type="match status" value="1"/>
</dbReference>
<reference evidence="3" key="1">
    <citation type="journal article" date="2018" name="Int. J. Syst. Evol. Microbiol.">
        <title>Jatrophihabitans telluris sp. nov., isolated from sediment soil of lava forest wetlands and the emended description of the genus Jatrophihabitans.</title>
        <authorList>
            <person name="Lee K.C."/>
            <person name="Suh M.K."/>
            <person name="Eom M.K."/>
            <person name="Kim K.K."/>
            <person name="Kim J.S."/>
            <person name="Kim D.S."/>
            <person name="Ko S.H."/>
            <person name="Shin Y.K."/>
            <person name="Lee J.S."/>
        </authorList>
    </citation>
    <scope>NUCLEOTIDE SEQUENCE</scope>
    <source>
        <strain evidence="3">N237</strain>
    </source>
</reference>
<dbReference type="InterPro" id="IPR001460">
    <property type="entry name" value="PCN-bd_Tpept"/>
</dbReference>
<organism evidence="3 4">
    <name type="scientific">Jatrophihabitans telluris</name>
    <dbReference type="NCBI Taxonomy" id="2038343"/>
    <lineage>
        <taxon>Bacteria</taxon>
        <taxon>Bacillati</taxon>
        <taxon>Actinomycetota</taxon>
        <taxon>Actinomycetes</taxon>
        <taxon>Jatrophihabitantales</taxon>
        <taxon>Jatrophihabitantaceae</taxon>
        <taxon>Jatrophihabitans</taxon>
    </lineage>
</organism>
<dbReference type="PANTHER" id="PTHR30627:SF24">
    <property type="entry name" value="PENICILLIN-BINDING PROTEIN 4B"/>
    <property type="match status" value="1"/>
</dbReference>
<dbReference type="Proteomes" id="UP001056336">
    <property type="component" value="Chromosome"/>
</dbReference>
<name>A0ABY4QY69_9ACTN</name>
<dbReference type="Gene3D" id="3.90.1310.10">
    <property type="entry name" value="Penicillin-binding protein 2a (Domain 2)"/>
    <property type="match status" value="1"/>
</dbReference>
<dbReference type="InterPro" id="IPR050515">
    <property type="entry name" value="Beta-lactam/transpept"/>
</dbReference>
<sequence length="500" mass="52234">MNRQIRRVSVFVGILMLAVILNLNWVQVLHGTSYRDNAANQRVALDDYKRQRGSIVLQGSGTAISESVVTKDALTYLRTYQNGPLYATVTGFNSILYGNTEIESAEDSVLSGNDDRFFVQRLTNLLTGRDPRGGNVLLTINKQAQTAAYQALGGRRGAVVALDPATGAVLAAVSTPSYDPAKLSSHSTTGIKKAWNAYLNDKDNPLSNRAFTETYPPGSVFKVIVSAAALKAGKSPSSVIAAPNALTLPGTSTQLRNFAGEQCANGSTDTLIHALTISCNTAFAQLGMDLGTSRVRSEADLFGINDSDFTIPVRVAGSTIGPVVDKAALAQTSIGQRDVRITPLQAAMISAAVANQGTLLTPYLVAEEQGPNLATLSKATPQILSQPLSPSQADQLTTMMESVVQSAQGTGQAAQIPGITVAGKTGTADNGPQKADGTYINPPHAWFSGFAPAARPRIAVAVFLENGGVAGNETTGGLAAAPVAKQVMQAYLSSIGVKGN</sequence>
<accession>A0ABY4QY69</accession>
<dbReference type="EMBL" id="CP097332">
    <property type="protein sequence ID" value="UQX88631.1"/>
    <property type="molecule type" value="Genomic_DNA"/>
</dbReference>
<evidence type="ECO:0000313" key="4">
    <source>
        <dbReference type="Proteomes" id="UP001056336"/>
    </source>
</evidence>
<evidence type="ECO:0000259" key="1">
    <source>
        <dbReference type="Pfam" id="PF00905"/>
    </source>
</evidence>
<evidence type="ECO:0000259" key="2">
    <source>
        <dbReference type="Pfam" id="PF21922"/>
    </source>
</evidence>
<dbReference type="RefSeq" id="WP_249772310.1">
    <property type="nucleotide sequence ID" value="NZ_CP097332.1"/>
</dbReference>
<dbReference type="Gene3D" id="3.40.710.10">
    <property type="entry name" value="DD-peptidase/beta-lactamase superfamily"/>
    <property type="match status" value="1"/>
</dbReference>
<dbReference type="InterPro" id="IPR054120">
    <property type="entry name" value="PBPA_dimer"/>
</dbReference>
<feature type="domain" description="Penicillin binding protein A dimerisation" evidence="2">
    <location>
        <begin position="52"/>
        <end position="136"/>
    </location>
</feature>
<dbReference type="PANTHER" id="PTHR30627">
    <property type="entry name" value="PEPTIDOGLYCAN D,D-TRANSPEPTIDASE"/>
    <property type="match status" value="1"/>
</dbReference>
<evidence type="ECO:0000313" key="3">
    <source>
        <dbReference type="EMBL" id="UQX88631.1"/>
    </source>
</evidence>
<dbReference type="InterPro" id="IPR012338">
    <property type="entry name" value="Beta-lactam/transpept-like"/>
</dbReference>
<reference evidence="3" key="2">
    <citation type="submission" date="2022-05" db="EMBL/GenBank/DDBJ databases">
        <authorList>
            <person name="Kim J.-S."/>
            <person name="Lee K."/>
            <person name="Suh M."/>
            <person name="Eom M."/>
            <person name="Kim J.-S."/>
            <person name="Kim D.-S."/>
            <person name="Ko S.-H."/>
            <person name="Shin Y."/>
            <person name="Lee J.-S."/>
        </authorList>
    </citation>
    <scope>NUCLEOTIDE SEQUENCE</scope>
    <source>
        <strain evidence="3">N237</strain>
    </source>
</reference>
<feature type="domain" description="Penicillin-binding protein transpeptidase" evidence="1">
    <location>
        <begin position="157"/>
        <end position="489"/>
    </location>
</feature>